<dbReference type="Proteomes" id="UP001142374">
    <property type="component" value="Unassembled WGS sequence"/>
</dbReference>
<evidence type="ECO:0000256" key="1">
    <source>
        <dbReference type="ARBA" id="ARBA00007169"/>
    </source>
</evidence>
<proteinExistence type="inferred from homology"/>
<dbReference type="AlphaFoldDB" id="A0A9X2LGF0"/>
<sequence length="251" mass="27027">MSERAYVVQGSLEEATDVVVFLPPAGSVTSPYLPIGSRLPAALPAVHCEIPGRGRLAHDEAPASVHGAVGRWAGELAALLPGRRLHVFGHSLGALFAYELTALLEARPDGGAEVATLLVSGSREPGSAPRSLVVHAFAALRREQRPADREGDTEGARLLDDLRMRREHRTSGQRLRAPLALFCGRADAFARPAEMLEWKSFTSGPFLGMFTFNGGHDYHLSGRQEIAATIGRIVNRHPNSNSEDLGVRNDS</sequence>
<dbReference type="Gene3D" id="3.40.50.1820">
    <property type="entry name" value="alpha/beta hydrolase"/>
    <property type="match status" value="1"/>
</dbReference>
<evidence type="ECO:0000259" key="2">
    <source>
        <dbReference type="Pfam" id="PF00975"/>
    </source>
</evidence>
<dbReference type="InterPro" id="IPR012223">
    <property type="entry name" value="TEII"/>
</dbReference>
<dbReference type="PANTHER" id="PTHR11487">
    <property type="entry name" value="THIOESTERASE"/>
    <property type="match status" value="1"/>
</dbReference>
<dbReference type="GO" id="GO:0008610">
    <property type="term" value="P:lipid biosynthetic process"/>
    <property type="evidence" value="ECO:0007669"/>
    <property type="project" value="TreeGrafter"/>
</dbReference>
<accession>A0A9X2LGF0</accession>
<name>A0A9X2LGF0_9ACTN</name>
<dbReference type="SUPFAM" id="SSF53474">
    <property type="entry name" value="alpha/beta-Hydrolases"/>
    <property type="match status" value="1"/>
</dbReference>
<organism evidence="3 4">
    <name type="scientific">Streptomyces telluris</name>
    <dbReference type="NCBI Taxonomy" id="2720021"/>
    <lineage>
        <taxon>Bacteria</taxon>
        <taxon>Bacillati</taxon>
        <taxon>Actinomycetota</taxon>
        <taxon>Actinomycetes</taxon>
        <taxon>Kitasatosporales</taxon>
        <taxon>Streptomycetaceae</taxon>
        <taxon>Streptomyces</taxon>
    </lineage>
</organism>
<reference evidence="3" key="1">
    <citation type="submission" date="2022-06" db="EMBL/GenBank/DDBJ databases">
        <title>WGS of actinobacteria.</title>
        <authorList>
            <person name="Thawai C."/>
        </authorList>
    </citation>
    <scope>NUCLEOTIDE SEQUENCE</scope>
    <source>
        <strain evidence="3">AA8</strain>
    </source>
</reference>
<dbReference type="InterPro" id="IPR001031">
    <property type="entry name" value="Thioesterase"/>
</dbReference>
<evidence type="ECO:0000313" key="3">
    <source>
        <dbReference type="EMBL" id="MCQ8769490.1"/>
    </source>
</evidence>
<comment type="caution">
    <text evidence="3">The sequence shown here is derived from an EMBL/GenBank/DDBJ whole genome shotgun (WGS) entry which is preliminary data.</text>
</comment>
<feature type="domain" description="Thioesterase" evidence="2">
    <location>
        <begin position="20"/>
        <end position="232"/>
    </location>
</feature>
<dbReference type="Pfam" id="PF00975">
    <property type="entry name" value="Thioesterase"/>
    <property type="match status" value="1"/>
</dbReference>
<keyword evidence="4" id="KW-1185">Reference proteome</keyword>
<gene>
    <name evidence="3" type="ORF">NQU55_06805</name>
</gene>
<protein>
    <submittedName>
        <fullName evidence="3">Thioesterase domain-containing protein</fullName>
    </submittedName>
</protein>
<dbReference type="InterPro" id="IPR029058">
    <property type="entry name" value="AB_hydrolase_fold"/>
</dbReference>
<dbReference type="EMBL" id="JANIID010000004">
    <property type="protein sequence ID" value="MCQ8769490.1"/>
    <property type="molecule type" value="Genomic_DNA"/>
</dbReference>
<dbReference type="PANTHER" id="PTHR11487:SF0">
    <property type="entry name" value="S-ACYL FATTY ACID SYNTHASE THIOESTERASE, MEDIUM CHAIN"/>
    <property type="match status" value="1"/>
</dbReference>
<evidence type="ECO:0000313" key="4">
    <source>
        <dbReference type="Proteomes" id="UP001142374"/>
    </source>
</evidence>
<comment type="similarity">
    <text evidence="1">Belongs to the thioesterase family.</text>
</comment>
<dbReference type="RefSeq" id="WP_168092522.1">
    <property type="nucleotide sequence ID" value="NZ_JAATER010000078.1"/>
</dbReference>